<sequence length="246" mass="28266">MRDLDEDAFEIEHTPDEDDSENAHTPDDDVSVDEHTPDEDAPENVDAPDEVVPPAPTTPDRPIQQHPLLPPVDAMGLDNESVANRWGPVAARRMAEAERLMDDEFRDFLHRRPGPHMHRPRDVAARRNRASFTAELINFAVNHDNAPNANFEPISNRARLRATVSWSLAIDETSDLRLTLANVEDHVRSGRDEFQRELDEAQERAEILRYRRVANETNTERRVRELQYYRRAGPEIYLSFFEGVEG</sequence>
<evidence type="ECO:0000313" key="3">
    <source>
        <dbReference type="Proteomes" id="UP000736672"/>
    </source>
</evidence>
<feature type="compositionally biased region" description="Acidic residues" evidence="1">
    <location>
        <begin position="1"/>
        <end position="20"/>
    </location>
</feature>
<proteinExistence type="predicted"/>
<feature type="compositionally biased region" description="Acidic residues" evidence="1">
    <location>
        <begin position="36"/>
        <end position="49"/>
    </location>
</feature>
<comment type="caution">
    <text evidence="2">The sequence shown here is derived from an EMBL/GenBank/DDBJ whole genome shotgun (WGS) entry which is preliminary data.</text>
</comment>
<reference evidence="2" key="1">
    <citation type="journal article" date="2021" name="Nat. Commun.">
        <title>Genetic determinants of endophytism in the Arabidopsis root mycobiome.</title>
        <authorList>
            <person name="Mesny F."/>
            <person name="Miyauchi S."/>
            <person name="Thiergart T."/>
            <person name="Pickel B."/>
            <person name="Atanasova L."/>
            <person name="Karlsson M."/>
            <person name="Huettel B."/>
            <person name="Barry K.W."/>
            <person name="Haridas S."/>
            <person name="Chen C."/>
            <person name="Bauer D."/>
            <person name="Andreopoulos W."/>
            <person name="Pangilinan J."/>
            <person name="LaButti K."/>
            <person name="Riley R."/>
            <person name="Lipzen A."/>
            <person name="Clum A."/>
            <person name="Drula E."/>
            <person name="Henrissat B."/>
            <person name="Kohler A."/>
            <person name="Grigoriev I.V."/>
            <person name="Martin F.M."/>
            <person name="Hacquard S."/>
        </authorList>
    </citation>
    <scope>NUCLEOTIDE SEQUENCE</scope>
    <source>
        <strain evidence="2">FSSC 5 MPI-SDFR-AT-0091</strain>
    </source>
</reference>
<gene>
    <name evidence="2" type="ORF">B0J15DRAFT_596885</name>
</gene>
<organism evidence="2 3">
    <name type="scientific">Fusarium solani</name>
    <name type="common">Filamentous fungus</name>
    <dbReference type="NCBI Taxonomy" id="169388"/>
    <lineage>
        <taxon>Eukaryota</taxon>
        <taxon>Fungi</taxon>
        <taxon>Dikarya</taxon>
        <taxon>Ascomycota</taxon>
        <taxon>Pezizomycotina</taxon>
        <taxon>Sordariomycetes</taxon>
        <taxon>Hypocreomycetidae</taxon>
        <taxon>Hypocreales</taxon>
        <taxon>Nectriaceae</taxon>
        <taxon>Fusarium</taxon>
        <taxon>Fusarium solani species complex</taxon>
    </lineage>
</organism>
<dbReference type="EMBL" id="JAGTJS010000015">
    <property type="protein sequence ID" value="KAH7248057.1"/>
    <property type="molecule type" value="Genomic_DNA"/>
</dbReference>
<keyword evidence="3" id="KW-1185">Reference proteome</keyword>
<feature type="compositionally biased region" description="Basic and acidic residues" evidence="1">
    <location>
        <begin position="21"/>
        <end position="35"/>
    </location>
</feature>
<protein>
    <submittedName>
        <fullName evidence="2">Uncharacterized protein</fullName>
    </submittedName>
</protein>
<evidence type="ECO:0000313" key="2">
    <source>
        <dbReference type="EMBL" id="KAH7248057.1"/>
    </source>
</evidence>
<accession>A0A9P9H053</accession>
<feature type="region of interest" description="Disordered" evidence="1">
    <location>
        <begin position="1"/>
        <end position="76"/>
    </location>
</feature>
<dbReference type="AlphaFoldDB" id="A0A9P9H053"/>
<name>A0A9P9H053_FUSSL</name>
<evidence type="ECO:0000256" key="1">
    <source>
        <dbReference type="SAM" id="MobiDB-lite"/>
    </source>
</evidence>
<dbReference type="Proteomes" id="UP000736672">
    <property type="component" value="Unassembled WGS sequence"/>
</dbReference>
<dbReference type="OrthoDB" id="5103132at2759"/>